<evidence type="ECO:0000256" key="2">
    <source>
        <dbReference type="ARBA" id="ARBA00023136"/>
    </source>
</evidence>
<accession>A0A3N1DCE7</accession>
<dbReference type="PANTHER" id="PTHR37042">
    <property type="entry name" value="OUTER MEMBRANE PROTEIN RV1973"/>
    <property type="match status" value="1"/>
</dbReference>
<dbReference type="PANTHER" id="PTHR37042:SF4">
    <property type="entry name" value="OUTER MEMBRANE PROTEIN RV1973"/>
    <property type="match status" value="1"/>
</dbReference>
<dbReference type="GO" id="GO:0016020">
    <property type="term" value="C:membrane"/>
    <property type="evidence" value="ECO:0007669"/>
    <property type="project" value="UniProtKB-SubCell"/>
</dbReference>
<sequence length="172" mass="18028">MEVAAARPAVLGGRFRMAAAVVLALLTAALLASTIVLGLDKMAAAEADRDRDGAVNAARQTALNMMTLDYKTISDDIQRVLAGTTGTFKDQYATNSKTFIEEVTKTQATSEAEILSAGLTGGDADSAEVIVAVSALVTSPSVPEGTPRYMRFVLDVTKVDGKWLVSKFGVAL</sequence>
<evidence type="ECO:0000313" key="4">
    <source>
        <dbReference type="Proteomes" id="UP000272400"/>
    </source>
</evidence>
<dbReference type="AlphaFoldDB" id="A0A3N1DCE7"/>
<proteinExistence type="predicted"/>
<comment type="subcellular location">
    <subcellularLocation>
        <location evidence="1">Membrane</location>
    </subcellularLocation>
</comment>
<protein>
    <submittedName>
        <fullName evidence="3">Mce-associated membrane protein</fullName>
    </submittedName>
</protein>
<organism evidence="3 4">
    <name type="scientific">Actinocorallia herbida</name>
    <dbReference type="NCBI Taxonomy" id="58109"/>
    <lineage>
        <taxon>Bacteria</taxon>
        <taxon>Bacillati</taxon>
        <taxon>Actinomycetota</taxon>
        <taxon>Actinomycetes</taxon>
        <taxon>Streptosporangiales</taxon>
        <taxon>Thermomonosporaceae</taxon>
        <taxon>Actinocorallia</taxon>
    </lineage>
</organism>
<name>A0A3N1DCE7_9ACTN</name>
<dbReference type="Proteomes" id="UP000272400">
    <property type="component" value="Unassembled WGS sequence"/>
</dbReference>
<dbReference type="EMBL" id="RJKE01000001">
    <property type="protein sequence ID" value="ROO91193.1"/>
    <property type="molecule type" value="Genomic_DNA"/>
</dbReference>
<evidence type="ECO:0000256" key="1">
    <source>
        <dbReference type="ARBA" id="ARBA00004370"/>
    </source>
</evidence>
<comment type="caution">
    <text evidence="3">The sequence shown here is derived from an EMBL/GenBank/DDBJ whole genome shotgun (WGS) entry which is preliminary data.</text>
</comment>
<keyword evidence="2" id="KW-0472">Membrane</keyword>
<keyword evidence="4" id="KW-1185">Reference proteome</keyword>
<evidence type="ECO:0000313" key="3">
    <source>
        <dbReference type="EMBL" id="ROO91193.1"/>
    </source>
</evidence>
<gene>
    <name evidence="3" type="ORF">EDD29_8943</name>
</gene>
<reference evidence="3 4" key="1">
    <citation type="submission" date="2018-11" db="EMBL/GenBank/DDBJ databases">
        <title>Sequencing the genomes of 1000 actinobacteria strains.</title>
        <authorList>
            <person name="Klenk H.-P."/>
        </authorList>
    </citation>
    <scope>NUCLEOTIDE SEQUENCE [LARGE SCALE GENOMIC DNA]</scope>
    <source>
        <strain evidence="3 4">DSM 44254</strain>
    </source>
</reference>